<evidence type="ECO:0000259" key="5">
    <source>
        <dbReference type="Pfam" id="PF01926"/>
    </source>
</evidence>
<keyword evidence="2" id="KW-0812">Transmembrane</keyword>
<sequence>MSQWFTDSFKSEFERTSEQLGRFNLAVFGKTGVGKSTLINAIFGEEVARTGIGEPVTRGSHLYLDKRGRLGLIDTEGLEVGRDDKQLIGDLRKLIRTTRRLPLAEQMHVAWYCVRPMDRRFEDSEADFIRELDRLGVPTLVVLTQVPRDDQGRFHPDAIAMAHHIADMGLPIVGHPHMTNAARDRFTGQPAHGLMELLRETFRTTPEAVHEALASAQTIDPQAKKSVAQRAVTAAAATAAGVAATPIPFADAAALVPIQLGMMARISHVFNIPFDRAAMLAVASTSAATVGGRTAVTNLIKLLPGAGSITGGVIGAGVASAFTFAMGQAWISVCERVAQGRFRTASGVLDNAAVRKAFTDEFARRAPQIRRE</sequence>
<dbReference type="SUPFAM" id="SSF52540">
    <property type="entry name" value="P-loop containing nucleoside triphosphate hydrolases"/>
    <property type="match status" value="1"/>
</dbReference>
<keyword evidence="3" id="KW-1133">Transmembrane helix</keyword>
<dbReference type="EMBL" id="VFOR01000002">
    <property type="protein sequence ID" value="TQL58058.1"/>
    <property type="molecule type" value="Genomic_DNA"/>
</dbReference>
<evidence type="ECO:0000256" key="4">
    <source>
        <dbReference type="ARBA" id="ARBA00023136"/>
    </source>
</evidence>
<accession>A0A542ZCM2</accession>
<dbReference type="Gene3D" id="3.40.50.300">
    <property type="entry name" value="P-loop containing nucleotide triphosphate hydrolases"/>
    <property type="match status" value="1"/>
</dbReference>
<feature type="domain" description="G" evidence="5">
    <location>
        <begin position="25"/>
        <end position="144"/>
    </location>
</feature>
<dbReference type="InterPro" id="IPR006073">
    <property type="entry name" value="GTP-bd"/>
</dbReference>
<evidence type="ECO:0000256" key="1">
    <source>
        <dbReference type="ARBA" id="ARBA00004141"/>
    </source>
</evidence>
<reference evidence="6 7" key="1">
    <citation type="submission" date="2019-06" db="EMBL/GenBank/DDBJ databases">
        <title>Sequencing the genomes of 1000 actinobacteria strains.</title>
        <authorList>
            <person name="Klenk H.-P."/>
        </authorList>
    </citation>
    <scope>NUCLEOTIDE SEQUENCE [LARGE SCALE GENOMIC DNA]</scope>
    <source>
        <strain evidence="6 7">DSM 8251</strain>
    </source>
</reference>
<dbReference type="GO" id="GO:0005525">
    <property type="term" value="F:GTP binding"/>
    <property type="evidence" value="ECO:0007669"/>
    <property type="project" value="InterPro"/>
</dbReference>
<evidence type="ECO:0000256" key="3">
    <source>
        <dbReference type="ARBA" id="ARBA00022989"/>
    </source>
</evidence>
<dbReference type="OrthoDB" id="9255830at2"/>
<keyword evidence="7" id="KW-1185">Reference proteome</keyword>
<comment type="caution">
    <text evidence="6">The sequence shown here is derived from an EMBL/GenBank/DDBJ whole genome shotgun (WGS) entry which is preliminary data.</text>
</comment>
<keyword evidence="4" id="KW-0472">Membrane</keyword>
<dbReference type="RefSeq" id="WP_142093888.1">
    <property type="nucleotide sequence ID" value="NZ_BAAAMD010000004.1"/>
</dbReference>
<dbReference type="Pfam" id="PF01926">
    <property type="entry name" value="MMR_HSR1"/>
    <property type="match status" value="1"/>
</dbReference>
<proteinExistence type="predicted"/>
<gene>
    <name evidence="6" type="ORF">FB460_1911</name>
</gene>
<evidence type="ECO:0000313" key="7">
    <source>
        <dbReference type="Proteomes" id="UP000316196"/>
    </source>
</evidence>
<comment type="subcellular location">
    <subcellularLocation>
        <location evidence="1">Membrane</location>
        <topology evidence="1">Multi-pass membrane protein</topology>
    </subcellularLocation>
</comment>
<evidence type="ECO:0000313" key="6">
    <source>
        <dbReference type="EMBL" id="TQL58058.1"/>
    </source>
</evidence>
<protein>
    <submittedName>
        <fullName evidence="6">Uncharacterized protein (DUF697 family)</fullName>
    </submittedName>
</protein>
<organism evidence="6 7">
    <name type="scientific">Propioniferax innocua</name>
    <dbReference type="NCBI Taxonomy" id="1753"/>
    <lineage>
        <taxon>Bacteria</taxon>
        <taxon>Bacillati</taxon>
        <taxon>Actinomycetota</taxon>
        <taxon>Actinomycetes</taxon>
        <taxon>Propionibacteriales</taxon>
        <taxon>Propionibacteriaceae</taxon>
        <taxon>Propioniferax</taxon>
    </lineage>
</organism>
<evidence type="ECO:0000256" key="2">
    <source>
        <dbReference type="ARBA" id="ARBA00022692"/>
    </source>
</evidence>
<dbReference type="CDD" id="cd00882">
    <property type="entry name" value="Ras_like_GTPase"/>
    <property type="match status" value="1"/>
</dbReference>
<dbReference type="Pfam" id="PF05128">
    <property type="entry name" value="DUF697"/>
    <property type="match status" value="1"/>
</dbReference>
<dbReference type="AlphaFoldDB" id="A0A542ZCM2"/>
<dbReference type="GO" id="GO:0016020">
    <property type="term" value="C:membrane"/>
    <property type="evidence" value="ECO:0007669"/>
    <property type="project" value="UniProtKB-SubCell"/>
</dbReference>
<dbReference type="Proteomes" id="UP000316196">
    <property type="component" value="Unassembled WGS sequence"/>
</dbReference>
<dbReference type="InterPro" id="IPR027417">
    <property type="entry name" value="P-loop_NTPase"/>
</dbReference>
<name>A0A542ZCM2_9ACTN</name>
<dbReference type="InterPro" id="IPR021147">
    <property type="entry name" value="DUF697"/>
</dbReference>